<gene>
    <name evidence="1" type="ORF">HMPREF9303_1134</name>
</gene>
<protein>
    <submittedName>
        <fullName evidence="1">Conserved domain protein</fullName>
    </submittedName>
</protein>
<evidence type="ECO:0000313" key="1">
    <source>
        <dbReference type="EMBL" id="EGC85379.1"/>
    </source>
</evidence>
<sequence length="328" mass="38343">MTESGFNNHLWAFHKLEEYIRPDSFISYESDYMMFSYQRASKKFSFAWKKGRWDYRRSKISYIPSERNMVAAIPNWFEVTLPQNNIRNFMADWEFARRNSKASSDILNLGITYHYDSLSRQDLIQIAADTSLNFTNTSSGLQSLVPMFVVLSYIYSSVYKDEKGMRLSDSAENESLLRLIYQELFVKKNRTDGNVQTFRGIGDIKLRFDDDKAADECEAIYKRYVKTDHCDIFLEEPENNLFPPTQKDVAKWLIESTLREHENTLSITTHSPYMLGAFLEDNIELGLFYCLKRDEGVIIHTATEEELQTIYSDGIDAFFNLENLSELN</sequence>
<organism evidence="1 2">
    <name type="scientific">Prevotella denticola CRIS 18C-A</name>
    <dbReference type="NCBI Taxonomy" id="944557"/>
    <lineage>
        <taxon>Bacteria</taxon>
        <taxon>Pseudomonadati</taxon>
        <taxon>Bacteroidota</taxon>
        <taxon>Bacteroidia</taxon>
        <taxon>Bacteroidales</taxon>
        <taxon>Prevotellaceae</taxon>
        <taxon>Prevotella</taxon>
    </lineage>
</organism>
<name>F0HA13_9BACT</name>
<dbReference type="Proteomes" id="UP000003155">
    <property type="component" value="Unassembled WGS sequence"/>
</dbReference>
<proteinExistence type="predicted"/>
<evidence type="ECO:0000313" key="2">
    <source>
        <dbReference type="Proteomes" id="UP000003155"/>
    </source>
</evidence>
<keyword evidence="2" id="KW-1185">Reference proteome</keyword>
<accession>F0HA13</accession>
<reference evidence="1 2" key="1">
    <citation type="submission" date="2011-02" db="EMBL/GenBank/DDBJ databases">
        <authorList>
            <person name="Durkin A.S."/>
            <person name="Madupu R."/>
            <person name="Torralba M."/>
            <person name="Gillis M."/>
            <person name="Methe B."/>
            <person name="Sutton G."/>
            <person name="Nelson K.E."/>
        </authorList>
    </citation>
    <scope>NUCLEOTIDE SEQUENCE [LARGE SCALE GENOMIC DNA]</scope>
    <source>
        <strain evidence="1 2">CRIS 18C-A</strain>
    </source>
</reference>
<comment type="caution">
    <text evidence="1">The sequence shown here is derived from an EMBL/GenBank/DDBJ whole genome shotgun (WGS) entry which is preliminary data.</text>
</comment>
<dbReference type="AlphaFoldDB" id="F0HA13"/>
<dbReference type="EMBL" id="AEXO01000099">
    <property type="protein sequence ID" value="EGC85379.1"/>
    <property type="molecule type" value="Genomic_DNA"/>
</dbReference>